<dbReference type="Proteomes" id="UP000011064">
    <property type="component" value="Unassembled WGS sequence"/>
</dbReference>
<evidence type="ECO:0000256" key="2">
    <source>
        <dbReference type="SAM" id="Phobius"/>
    </source>
</evidence>
<name>L8G7P4_PSED2</name>
<reference evidence="4" key="1">
    <citation type="submission" date="2010-09" db="EMBL/GenBank/DDBJ databases">
        <title>The genome sequence of Geomyces destructans 20631-21.</title>
        <authorList>
            <consortium name="The Broad Institute Genome Sequencing Platform"/>
            <person name="Cuomo C.A."/>
            <person name="Blehert D.S."/>
            <person name="Lorch J.M."/>
            <person name="Young S.K."/>
            <person name="Zeng Q."/>
            <person name="Gargeya S."/>
            <person name="Fitzgerald M."/>
            <person name="Haas B."/>
            <person name="Abouelleil A."/>
            <person name="Alvarado L."/>
            <person name="Arachchi H.M."/>
            <person name="Berlin A."/>
            <person name="Brown A."/>
            <person name="Chapman S.B."/>
            <person name="Chen Z."/>
            <person name="Dunbar C."/>
            <person name="Freedman E."/>
            <person name="Gearin G."/>
            <person name="Gellesch M."/>
            <person name="Goldberg J."/>
            <person name="Griggs A."/>
            <person name="Gujja S."/>
            <person name="Heiman D."/>
            <person name="Howarth C."/>
            <person name="Larson L."/>
            <person name="Lui A."/>
            <person name="MacDonald P.J.P."/>
            <person name="Montmayeur A."/>
            <person name="Murphy C."/>
            <person name="Neiman D."/>
            <person name="Pearson M."/>
            <person name="Priest M."/>
            <person name="Roberts A."/>
            <person name="Saif S."/>
            <person name="Shea T."/>
            <person name="Shenoy N."/>
            <person name="Sisk P."/>
            <person name="Stolte C."/>
            <person name="Sykes S."/>
            <person name="Wortman J."/>
            <person name="Nusbaum C."/>
            <person name="Birren B."/>
        </authorList>
    </citation>
    <scope>NUCLEOTIDE SEQUENCE [LARGE SCALE GENOMIC DNA]</scope>
    <source>
        <strain evidence="4">ATCC MYA-4855 / 20631-21</strain>
    </source>
</reference>
<gene>
    <name evidence="3" type="ORF">GMDG_03573</name>
</gene>
<feature type="transmembrane region" description="Helical" evidence="2">
    <location>
        <begin position="31"/>
        <end position="50"/>
    </location>
</feature>
<dbReference type="AlphaFoldDB" id="L8G7P4"/>
<organism evidence="3 4">
    <name type="scientific">Pseudogymnoascus destructans (strain ATCC MYA-4855 / 20631-21)</name>
    <name type="common">Bat white-nose syndrome fungus</name>
    <name type="synonym">Geomyces destructans</name>
    <dbReference type="NCBI Taxonomy" id="658429"/>
    <lineage>
        <taxon>Eukaryota</taxon>
        <taxon>Fungi</taxon>
        <taxon>Dikarya</taxon>
        <taxon>Ascomycota</taxon>
        <taxon>Pezizomycotina</taxon>
        <taxon>Leotiomycetes</taxon>
        <taxon>Thelebolales</taxon>
        <taxon>Thelebolaceae</taxon>
        <taxon>Pseudogymnoascus</taxon>
    </lineage>
</organism>
<dbReference type="InParanoid" id="L8G7P4"/>
<proteinExistence type="predicted"/>
<accession>L8G7P4</accession>
<feature type="region of interest" description="Disordered" evidence="1">
    <location>
        <begin position="164"/>
        <end position="264"/>
    </location>
</feature>
<evidence type="ECO:0000313" key="4">
    <source>
        <dbReference type="Proteomes" id="UP000011064"/>
    </source>
</evidence>
<dbReference type="OrthoDB" id="3439244at2759"/>
<dbReference type="EMBL" id="GL573226">
    <property type="protein sequence ID" value="ELR08904.1"/>
    <property type="molecule type" value="Genomic_DNA"/>
</dbReference>
<keyword evidence="4" id="KW-1185">Reference proteome</keyword>
<keyword evidence="2" id="KW-0472">Membrane</keyword>
<evidence type="ECO:0000313" key="3">
    <source>
        <dbReference type="EMBL" id="ELR08904.1"/>
    </source>
</evidence>
<keyword evidence="2" id="KW-1133">Transmembrane helix</keyword>
<feature type="compositionally biased region" description="Basic and acidic residues" evidence="1">
    <location>
        <begin position="224"/>
        <end position="236"/>
    </location>
</feature>
<dbReference type="VEuPathDB" id="FungiDB:GMDG_03573"/>
<dbReference type="HOGENOM" id="CLU_900559_0_0_1"/>
<sequence>MSAYKMPDSAYKRLSFRAPDYGLLYNLTKRILPAILIILGIITLCVLYAYSLNGRAVPRQFVVGMSITAAIFAVILIVLSAIYCCRPKCAGKHNLRLESPAAPETTTIGWDGIGPSDFYDRPKQMPAVARRARESAGFGDLFDKIKQVIKEWRDEPYRMDNVRARAPAHASRGRDTPASRYTPHTQYDRRREDMVESEGMLAPRWRRSYLDPSDSGMTNAEAEDLYRRQRDRDYRGDPPGAHQAYCESDDNRSQDADNTEVEPPRAMLRHDYHHHNVLPRELDRMLNVNNVYLKIPTPAHNPRR</sequence>
<feature type="transmembrane region" description="Helical" evidence="2">
    <location>
        <begin position="62"/>
        <end position="83"/>
    </location>
</feature>
<evidence type="ECO:0000256" key="1">
    <source>
        <dbReference type="SAM" id="MobiDB-lite"/>
    </source>
</evidence>
<keyword evidence="2" id="KW-0812">Transmembrane</keyword>
<protein>
    <submittedName>
        <fullName evidence="3">Uncharacterized protein</fullName>
    </submittedName>
</protein>